<feature type="region of interest" description="Disordered" evidence="1">
    <location>
        <begin position="347"/>
        <end position="392"/>
    </location>
</feature>
<dbReference type="EMBL" id="CAMXCT030000012">
    <property type="protein sequence ID" value="CAL4759766.1"/>
    <property type="molecule type" value="Genomic_DNA"/>
</dbReference>
<dbReference type="EMBL" id="CAMXCT010000012">
    <property type="protein sequence ID" value="CAI3972454.1"/>
    <property type="molecule type" value="Genomic_DNA"/>
</dbReference>
<keyword evidence="4" id="KW-1185">Reference proteome</keyword>
<evidence type="ECO:0000256" key="1">
    <source>
        <dbReference type="SAM" id="MobiDB-lite"/>
    </source>
</evidence>
<dbReference type="Proteomes" id="UP001152797">
    <property type="component" value="Unassembled WGS sequence"/>
</dbReference>
<sequence>MRRGATGHWAGDAACKFPSAGSKPQASQPRAAMMAYMSDSSSDDGDCVILTHGHSSTPTAMMGYSVARGRPKGAPKPTAKPSVPVPLLVAERVENTDPQTLQVVTNLTGDGAGDRMSSAEIQAVLAVFTQSLLDSGPKSPANLHKELDDAIIEVMAVQDPEAYPPDSDDPEDWAQLDEGAALTLAELTGPRGFTGCAGKPRHRPFRPAACVANMDRGHVVFQFNGDVGTTTNLEGQHNCVSIVTGGELTRLSPRQADGKVILPIDVRETHDPDGGTHRRQFSSPAEAIGAVVNAGSRAGVERIIGLCWEVFKALGIPEDKMYEPWENAGPIIRGSLATARIRGAYVRDRSDSGGGASVTPGGDALRARRDAERAHGRRHHEEIRDHDIVGEDVIQGDGVTHELVVDEVIPGDARGQGQGNQEHQNDLPDDRRRQRTHASEISVDALNAMIVKSGAHDRMMWEGPGDRNQNEVNVRFQTRTVDTGWNGENLVAMQGTPDLWDMFQGVDFFVFIIGYDSEDHQLMHGELLTEVQSFCEASGSRWMNVDALDTTRWDQYAEVEAPIICSQSIGMTTNDDEVMVRMAVWCDQASTSHDEDDPGMPHEEVFTASFQELILGLGDEFHVDSMTRAAFPAALQEEQADRFQVDPDEPPGAELNREAMAEELLADEQLLDTVEVPGLPQREAERRAAWKKLPQRVRIAIRRLRRQFGQCPGNVLVNLLRAARVEKKYVNAYRFGACLGIDLLEIKDSTGAVYTCLNMVDMGITFQQLHVIRKGHNATSTQVIKTLSDRWFSWAGFPKHGIQMRNAPLETPEAVGRVERHGGITKAMMKKMRAEIQPYTIEQMQHCVNEICMIKNSTARVGGFSPSQWVLGQNPRGMPSFMSEESFADLGAVGDSADPGSMKQELLRREPTCILTQTKESLEQC</sequence>
<feature type="region of interest" description="Disordered" evidence="1">
    <location>
        <begin position="1"/>
        <end position="29"/>
    </location>
</feature>
<reference evidence="3 4" key="2">
    <citation type="submission" date="2024-05" db="EMBL/GenBank/DDBJ databases">
        <authorList>
            <person name="Chen Y."/>
            <person name="Shah S."/>
            <person name="Dougan E. K."/>
            <person name="Thang M."/>
            <person name="Chan C."/>
        </authorList>
    </citation>
    <scope>NUCLEOTIDE SEQUENCE [LARGE SCALE GENOMIC DNA]</scope>
</reference>
<dbReference type="EMBL" id="CAMXCT020000012">
    <property type="protein sequence ID" value="CAL1125829.1"/>
    <property type="molecule type" value="Genomic_DNA"/>
</dbReference>
<feature type="region of interest" description="Disordered" evidence="1">
    <location>
        <begin position="410"/>
        <end position="439"/>
    </location>
</feature>
<organism evidence="2">
    <name type="scientific">Cladocopium goreaui</name>
    <dbReference type="NCBI Taxonomy" id="2562237"/>
    <lineage>
        <taxon>Eukaryota</taxon>
        <taxon>Sar</taxon>
        <taxon>Alveolata</taxon>
        <taxon>Dinophyceae</taxon>
        <taxon>Suessiales</taxon>
        <taxon>Symbiodiniaceae</taxon>
        <taxon>Cladocopium</taxon>
    </lineage>
</organism>
<gene>
    <name evidence="2" type="ORF">C1SCF055_LOCUS1038</name>
</gene>
<dbReference type="Gene3D" id="3.30.420.10">
    <property type="entry name" value="Ribonuclease H-like superfamily/Ribonuclease H"/>
    <property type="match status" value="1"/>
</dbReference>
<reference evidence="2" key="1">
    <citation type="submission" date="2022-10" db="EMBL/GenBank/DDBJ databases">
        <authorList>
            <person name="Chen Y."/>
            <person name="Dougan E. K."/>
            <person name="Chan C."/>
            <person name="Rhodes N."/>
            <person name="Thang M."/>
        </authorList>
    </citation>
    <scope>NUCLEOTIDE SEQUENCE</scope>
</reference>
<accession>A0A9P1FD52</accession>
<name>A0A9P1FD52_9DINO</name>
<proteinExistence type="predicted"/>
<feature type="compositionally biased region" description="Basic and acidic residues" evidence="1">
    <location>
        <begin position="365"/>
        <end position="389"/>
    </location>
</feature>
<protein>
    <submittedName>
        <fullName evidence="3">Integrase catalytic domain-containing protein</fullName>
    </submittedName>
</protein>
<dbReference type="GO" id="GO:0003676">
    <property type="term" value="F:nucleic acid binding"/>
    <property type="evidence" value="ECO:0007669"/>
    <property type="project" value="InterPro"/>
</dbReference>
<evidence type="ECO:0000313" key="4">
    <source>
        <dbReference type="Proteomes" id="UP001152797"/>
    </source>
</evidence>
<dbReference type="AlphaFoldDB" id="A0A9P1FD52"/>
<comment type="caution">
    <text evidence="2">The sequence shown here is derived from an EMBL/GenBank/DDBJ whole genome shotgun (WGS) entry which is preliminary data.</text>
</comment>
<dbReference type="OrthoDB" id="775972at2759"/>
<dbReference type="InterPro" id="IPR036397">
    <property type="entry name" value="RNaseH_sf"/>
</dbReference>
<feature type="compositionally biased region" description="Basic and acidic residues" evidence="1">
    <location>
        <begin position="423"/>
        <end position="432"/>
    </location>
</feature>
<evidence type="ECO:0000313" key="2">
    <source>
        <dbReference type="EMBL" id="CAI3972454.1"/>
    </source>
</evidence>
<evidence type="ECO:0000313" key="3">
    <source>
        <dbReference type="EMBL" id="CAL4759766.1"/>
    </source>
</evidence>